<organism evidence="2 3">
    <name type="scientific">Callipepla squamata</name>
    <name type="common">Scaled quail</name>
    <dbReference type="NCBI Taxonomy" id="9009"/>
    <lineage>
        <taxon>Eukaryota</taxon>
        <taxon>Metazoa</taxon>
        <taxon>Chordata</taxon>
        <taxon>Craniata</taxon>
        <taxon>Vertebrata</taxon>
        <taxon>Euteleostomi</taxon>
        <taxon>Archelosauria</taxon>
        <taxon>Archosauria</taxon>
        <taxon>Dinosauria</taxon>
        <taxon>Saurischia</taxon>
        <taxon>Theropoda</taxon>
        <taxon>Coelurosauria</taxon>
        <taxon>Aves</taxon>
        <taxon>Neognathae</taxon>
        <taxon>Galloanserae</taxon>
        <taxon>Galliformes</taxon>
        <taxon>Odontophoridae</taxon>
        <taxon>Callipepla</taxon>
    </lineage>
</organism>
<feature type="compositionally biased region" description="Low complexity" evidence="1">
    <location>
        <begin position="86"/>
        <end position="98"/>
    </location>
</feature>
<keyword evidence="3" id="KW-1185">Reference proteome</keyword>
<sequence>MCKAVEKFEHLEEQTDKTDPESPGNFVGVENPVLEEVGSTASQSASSPAEMREVVKENVNLNLKSLIWKWLTKSKYNRFSEDEWKGSGLDGQQQSSSSFNMRSESGKAEGSQPCDSGIENITLGSVSHMESALGEDALEIPKFSCESDLIAGTSDQQESSEQADVLPEWFQSLTSEQSTASSQPALNEGTSQDPQAPLTRAPDRSSSSAPDSPASLDGCEEPLPSPPAESTELFLVSSPPAFPVADVD</sequence>
<feature type="region of interest" description="Disordered" evidence="1">
    <location>
        <begin position="82"/>
        <end position="119"/>
    </location>
</feature>
<dbReference type="AlphaFoldDB" id="A0A226MC54"/>
<dbReference type="Proteomes" id="UP000198323">
    <property type="component" value="Unassembled WGS sequence"/>
</dbReference>
<feature type="compositionally biased region" description="Low complexity" evidence="1">
    <location>
        <begin position="204"/>
        <end position="215"/>
    </location>
</feature>
<proteinExistence type="predicted"/>
<dbReference type="STRING" id="9009.A0A226MC54"/>
<evidence type="ECO:0000256" key="1">
    <source>
        <dbReference type="SAM" id="MobiDB-lite"/>
    </source>
</evidence>
<feature type="compositionally biased region" description="Basic and acidic residues" evidence="1">
    <location>
        <begin position="1"/>
        <end position="20"/>
    </location>
</feature>
<reference evidence="2 3" key="1">
    <citation type="submission" date="2016-07" db="EMBL/GenBank/DDBJ databases">
        <title>Disparate Historic Effective Population Sizes Predicted by Modern Levels of Genome Diversity for the Scaled Quail (Callipepla squamata) and the Northern Bobwhite (Colinus virginianus): Inferences from First and Second Generation Draft Genome Assemblies for Sympatric New World Quail.</title>
        <authorList>
            <person name="Oldeschulte D.L."/>
            <person name="Halley Y.A."/>
            <person name="Bhattarai E.K."/>
            <person name="Brashear W.A."/>
            <person name="Hill J."/>
            <person name="Metz R.P."/>
            <person name="Johnson C.D."/>
            <person name="Rollins D."/>
            <person name="Peterson M.J."/>
            <person name="Bickhart D.M."/>
            <person name="Decker J.E."/>
            <person name="Seabury C.M."/>
        </authorList>
    </citation>
    <scope>NUCLEOTIDE SEQUENCE [LARGE SCALE GENOMIC DNA]</scope>
    <source>
        <strain evidence="2 3">Texas</strain>
        <tissue evidence="2">Leg muscle</tissue>
    </source>
</reference>
<feature type="compositionally biased region" description="Polar residues" evidence="1">
    <location>
        <begin position="153"/>
        <end position="162"/>
    </location>
</feature>
<name>A0A226MC54_CALSU</name>
<gene>
    <name evidence="2" type="ORF">ASZ78_016605</name>
</gene>
<evidence type="ECO:0000313" key="3">
    <source>
        <dbReference type="Proteomes" id="UP000198323"/>
    </source>
</evidence>
<feature type="region of interest" description="Disordered" evidence="1">
    <location>
        <begin position="149"/>
        <end position="248"/>
    </location>
</feature>
<dbReference type="EMBL" id="MCFN01001807">
    <property type="protein sequence ID" value="OXB52865.1"/>
    <property type="molecule type" value="Genomic_DNA"/>
</dbReference>
<evidence type="ECO:0000313" key="2">
    <source>
        <dbReference type="EMBL" id="OXB52865.1"/>
    </source>
</evidence>
<protein>
    <submittedName>
        <fullName evidence="2">Uncharacterized protein</fullName>
    </submittedName>
</protein>
<comment type="caution">
    <text evidence="2">The sequence shown here is derived from an EMBL/GenBank/DDBJ whole genome shotgun (WGS) entry which is preliminary data.</text>
</comment>
<accession>A0A226MC54</accession>
<feature type="compositionally biased region" description="Polar residues" evidence="1">
    <location>
        <begin position="171"/>
        <end position="194"/>
    </location>
</feature>
<feature type="region of interest" description="Disordered" evidence="1">
    <location>
        <begin position="1"/>
        <end position="29"/>
    </location>
</feature>